<dbReference type="Proteomes" id="UP000243361">
    <property type="component" value="Unassembled WGS sequence"/>
</dbReference>
<evidence type="ECO:0000313" key="8">
    <source>
        <dbReference type="EMBL" id="OQX33257.1"/>
    </source>
</evidence>
<proteinExistence type="predicted"/>
<feature type="domain" description="Sodium/calcium exchanger membrane region" evidence="7">
    <location>
        <begin position="173"/>
        <end position="314"/>
    </location>
</feature>
<evidence type="ECO:0000259" key="7">
    <source>
        <dbReference type="Pfam" id="PF01699"/>
    </source>
</evidence>
<keyword evidence="2 6" id="KW-0812">Transmembrane</keyword>
<feature type="transmembrane region" description="Helical" evidence="6">
    <location>
        <begin position="274"/>
        <end position="292"/>
    </location>
</feature>
<evidence type="ECO:0000256" key="6">
    <source>
        <dbReference type="SAM" id="Phobius"/>
    </source>
</evidence>
<comment type="caution">
    <text evidence="9">The sequence shown here is derived from an EMBL/GenBank/DDBJ whole genome shotgun (WGS) entry which is preliminary data.</text>
</comment>
<evidence type="ECO:0000256" key="4">
    <source>
        <dbReference type="ARBA" id="ARBA00023136"/>
    </source>
</evidence>
<dbReference type="PANTHER" id="PTHR10846:SF8">
    <property type="entry name" value="INNER MEMBRANE PROTEIN YRBG"/>
    <property type="match status" value="1"/>
</dbReference>
<keyword evidence="3 6" id="KW-1133">Transmembrane helix</keyword>
<evidence type="ECO:0000256" key="2">
    <source>
        <dbReference type="ARBA" id="ARBA00022692"/>
    </source>
</evidence>
<feature type="transmembrane region" description="Helical" evidence="6">
    <location>
        <begin position="168"/>
        <end position="186"/>
    </location>
</feature>
<dbReference type="EMBL" id="PQCO01000178">
    <property type="protein sequence ID" value="PUE02562.1"/>
    <property type="molecule type" value="Genomic_DNA"/>
</dbReference>
<evidence type="ECO:0000256" key="1">
    <source>
        <dbReference type="ARBA" id="ARBA00004141"/>
    </source>
</evidence>
<feature type="domain" description="Sodium/calcium exchanger membrane region" evidence="7">
    <location>
        <begin position="4"/>
        <end position="144"/>
    </location>
</feature>
<gene>
    <name evidence="8" type="ORF">B0D84_04880</name>
    <name evidence="9" type="ORF">C3L24_06025</name>
</gene>
<accession>A0A657Q2Z2</accession>
<dbReference type="Proteomes" id="UP000250928">
    <property type="component" value="Unassembled WGS sequence"/>
</dbReference>
<evidence type="ECO:0000313" key="9">
    <source>
        <dbReference type="EMBL" id="PUE02562.1"/>
    </source>
</evidence>
<dbReference type="InterPro" id="IPR004481">
    <property type="entry name" value="K/Na/Ca-exchanger"/>
</dbReference>
<keyword evidence="10" id="KW-1185">Reference proteome</keyword>
<reference evidence="8 10" key="1">
    <citation type="submission" date="2017-02" db="EMBL/GenBank/DDBJ databases">
        <title>Novel co-symbiosis in the unique lucinid bivalve Phacoides pectinatus.</title>
        <authorList>
            <person name="Lim S.J."/>
            <person name="Davis B.G."/>
            <person name="Gill D.E."/>
            <person name="Engel A.S."/>
            <person name="Anderson L.C."/>
            <person name="Campbell B.J."/>
        </authorList>
    </citation>
    <scope>NUCLEOTIDE SEQUENCE [LARGE SCALE GENOMIC DNA]</scope>
    <source>
        <strain evidence="8">LUC13016_P6</strain>
    </source>
</reference>
<dbReference type="InterPro" id="IPR044880">
    <property type="entry name" value="NCX_ion-bd_dom_sf"/>
</dbReference>
<evidence type="ECO:0000256" key="5">
    <source>
        <dbReference type="SAM" id="MobiDB-lite"/>
    </source>
</evidence>
<evidence type="ECO:0000313" key="11">
    <source>
        <dbReference type="Proteomes" id="UP000250928"/>
    </source>
</evidence>
<dbReference type="PANTHER" id="PTHR10846">
    <property type="entry name" value="SODIUM/POTASSIUM/CALCIUM EXCHANGER"/>
    <property type="match status" value="1"/>
</dbReference>
<dbReference type="GO" id="GO:0008273">
    <property type="term" value="F:calcium, potassium:sodium antiporter activity"/>
    <property type="evidence" value="ECO:0007669"/>
    <property type="project" value="TreeGrafter"/>
</dbReference>
<name>A0A657Q2Z2_9GAMM</name>
<dbReference type="Pfam" id="PF01699">
    <property type="entry name" value="Na_Ca_ex"/>
    <property type="match status" value="2"/>
</dbReference>
<protein>
    <submittedName>
        <fullName evidence="9">Calcium/sodium antiporter</fullName>
    </submittedName>
</protein>
<reference evidence="9 11" key="2">
    <citation type="submission" date="2018-01" db="EMBL/GenBank/DDBJ databases">
        <title>Novel co-symbiosis in the lucinid bivalve Phacoides pectinatus.</title>
        <authorList>
            <person name="Lim S.J."/>
            <person name="Davis B.G."/>
            <person name="Gill D.E."/>
            <person name="Engel A.S."/>
            <person name="Anderson L.C."/>
            <person name="Campbell B.J."/>
        </authorList>
    </citation>
    <scope>NUCLEOTIDE SEQUENCE [LARGE SCALE GENOMIC DNA]</scope>
    <source>
        <strain evidence="9">N3_P5</strain>
    </source>
</reference>
<dbReference type="InterPro" id="IPR004837">
    <property type="entry name" value="NaCa_Exmemb"/>
</dbReference>
<keyword evidence="4 6" id="KW-0472">Membrane</keyword>
<feature type="transmembrane region" description="Helical" evidence="6">
    <location>
        <begin position="130"/>
        <end position="147"/>
    </location>
</feature>
<dbReference type="GO" id="GO:0005262">
    <property type="term" value="F:calcium channel activity"/>
    <property type="evidence" value="ECO:0007669"/>
    <property type="project" value="TreeGrafter"/>
</dbReference>
<dbReference type="NCBIfam" id="TIGR00367">
    <property type="entry name" value="calcium/sodium antiporter"/>
    <property type="match status" value="1"/>
</dbReference>
<feature type="transmembrane region" description="Helical" evidence="6">
    <location>
        <begin position="106"/>
        <end position="124"/>
    </location>
</feature>
<dbReference type="AlphaFoldDB" id="A0A657Q2Z2"/>
<sequence length="370" mass="38219">MLLSIAAIIAGFALLIWGAERFVTGAAAIARNLGVTPMLIGLTIVGFGTSAPEILVSGMAAFQSNPGLAIGNSLGSNIANIALILGLTALIAPLKVRSETLRREYPMLLMVCLVTLLLLLDGELGVGDGLILLAGLALMLYGVIYIGRHSRASDPMESEYAAEIPQDMAMGGALLLFLLGLGLLLFSSKILVWGAVNIATAFGVSDLVIGLTIVALGTSLPELAASITSALKGEHDIAIGNVLGSNMYNLLAVLAMPGLIAPGEFAPEVLSRDMPVMIALTLALFVMGYGFGGQGMINRFEGAILTLCFLGYQGWLFTQSAPQPPQHAQAPAALSAPAHTTPRDGTQSLLPATSDGGETPAANRNPSTTI</sequence>
<dbReference type="EMBL" id="MUIE01000314">
    <property type="protein sequence ID" value="OQX33257.1"/>
    <property type="molecule type" value="Genomic_DNA"/>
</dbReference>
<organism evidence="9 11">
    <name type="scientific">Candidatus Sedimenticola endophacoides</name>
    <dbReference type="NCBI Taxonomy" id="2548426"/>
    <lineage>
        <taxon>Bacteria</taxon>
        <taxon>Pseudomonadati</taxon>
        <taxon>Pseudomonadota</taxon>
        <taxon>Gammaproteobacteria</taxon>
        <taxon>Chromatiales</taxon>
        <taxon>Sedimenticolaceae</taxon>
        <taxon>Sedimenticola</taxon>
    </lineage>
</organism>
<dbReference type="GO" id="GO:0006874">
    <property type="term" value="P:intracellular calcium ion homeostasis"/>
    <property type="evidence" value="ECO:0007669"/>
    <property type="project" value="TreeGrafter"/>
</dbReference>
<dbReference type="GO" id="GO:0005886">
    <property type="term" value="C:plasma membrane"/>
    <property type="evidence" value="ECO:0007669"/>
    <property type="project" value="TreeGrafter"/>
</dbReference>
<feature type="transmembrane region" description="Helical" evidence="6">
    <location>
        <begin position="237"/>
        <end position="262"/>
    </location>
</feature>
<evidence type="ECO:0000313" key="10">
    <source>
        <dbReference type="Proteomes" id="UP000243361"/>
    </source>
</evidence>
<feature type="compositionally biased region" description="Low complexity" evidence="5">
    <location>
        <begin position="326"/>
        <end position="340"/>
    </location>
</feature>
<comment type="subcellular location">
    <subcellularLocation>
        <location evidence="1">Membrane</location>
        <topology evidence="1">Multi-pass membrane protein</topology>
    </subcellularLocation>
</comment>
<feature type="region of interest" description="Disordered" evidence="5">
    <location>
        <begin position="323"/>
        <end position="370"/>
    </location>
</feature>
<evidence type="ECO:0000256" key="3">
    <source>
        <dbReference type="ARBA" id="ARBA00022989"/>
    </source>
</evidence>
<feature type="transmembrane region" description="Helical" evidence="6">
    <location>
        <begin position="74"/>
        <end position="94"/>
    </location>
</feature>
<dbReference type="Gene3D" id="1.20.1420.30">
    <property type="entry name" value="NCX, central ion-binding region"/>
    <property type="match status" value="2"/>
</dbReference>